<dbReference type="KEGG" id="pco:PHACADRAFT_257901"/>
<keyword evidence="5" id="KW-1185">Reference proteome</keyword>
<dbReference type="Pfam" id="PF11901">
    <property type="entry name" value="DM9"/>
    <property type="match status" value="1"/>
</dbReference>
<dbReference type="PANTHER" id="PTHR31649">
    <property type="entry name" value="AGAP009604-PA"/>
    <property type="match status" value="1"/>
</dbReference>
<feature type="compositionally biased region" description="Basic and acidic residues" evidence="2">
    <location>
        <begin position="91"/>
        <end position="103"/>
    </location>
</feature>
<evidence type="ECO:0000313" key="5">
    <source>
        <dbReference type="Proteomes" id="UP000008370"/>
    </source>
</evidence>
<evidence type="ECO:0000256" key="1">
    <source>
        <dbReference type="ARBA" id="ARBA00022801"/>
    </source>
</evidence>
<accession>K5WUR8</accession>
<dbReference type="GO" id="GO:0005576">
    <property type="term" value="C:extracellular region"/>
    <property type="evidence" value="ECO:0007669"/>
    <property type="project" value="InterPro"/>
</dbReference>
<proteinExistence type="predicted"/>
<protein>
    <submittedName>
        <fullName evidence="4">Carbohydrate-binding module family 12 protein</fullName>
    </submittedName>
</protein>
<dbReference type="HOGENOM" id="CLU_072648_0_0_1"/>
<dbReference type="EMBL" id="JH930473">
    <property type="protein sequence ID" value="EKM54212.1"/>
    <property type="molecule type" value="Genomic_DNA"/>
</dbReference>
<dbReference type="SMART" id="SM00696">
    <property type="entry name" value="DM9"/>
    <property type="match status" value="2"/>
</dbReference>
<evidence type="ECO:0000313" key="4">
    <source>
        <dbReference type="EMBL" id="EKM54212.1"/>
    </source>
</evidence>
<dbReference type="SUPFAM" id="SSF51055">
    <property type="entry name" value="Carbohydrate binding domain"/>
    <property type="match status" value="1"/>
</dbReference>
<dbReference type="Gene3D" id="2.10.10.20">
    <property type="entry name" value="Carbohydrate-binding module superfamily 5/12"/>
    <property type="match status" value="1"/>
</dbReference>
<feature type="compositionally biased region" description="Gly residues" evidence="2">
    <location>
        <begin position="52"/>
        <end position="63"/>
    </location>
</feature>
<dbReference type="AlphaFoldDB" id="K5WUR8"/>
<name>K5WUR8_PHACS</name>
<organism evidence="4 5">
    <name type="scientific">Phanerochaete carnosa (strain HHB-10118-sp)</name>
    <name type="common">White-rot fungus</name>
    <name type="synonym">Peniophora carnosa</name>
    <dbReference type="NCBI Taxonomy" id="650164"/>
    <lineage>
        <taxon>Eukaryota</taxon>
        <taxon>Fungi</taxon>
        <taxon>Dikarya</taxon>
        <taxon>Basidiomycota</taxon>
        <taxon>Agaricomycotina</taxon>
        <taxon>Agaricomycetes</taxon>
        <taxon>Polyporales</taxon>
        <taxon>Phanerochaetaceae</taxon>
        <taxon>Phanerochaete</taxon>
    </lineage>
</organism>
<dbReference type="GO" id="GO:0004553">
    <property type="term" value="F:hydrolase activity, hydrolyzing O-glycosyl compounds"/>
    <property type="evidence" value="ECO:0007669"/>
    <property type="project" value="InterPro"/>
</dbReference>
<dbReference type="InterPro" id="IPR036573">
    <property type="entry name" value="CBM_sf_5/12"/>
</dbReference>
<dbReference type="OrthoDB" id="2142040at2759"/>
<dbReference type="InParanoid" id="K5WUR8"/>
<dbReference type="InterPro" id="IPR003610">
    <property type="entry name" value="CBM5/12"/>
</dbReference>
<dbReference type="RefSeq" id="XP_007396911.1">
    <property type="nucleotide sequence ID" value="XM_007396849.1"/>
</dbReference>
<dbReference type="GeneID" id="18916971"/>
<dbReference type="InterPro" id="IPR006616">
    <property type="entry name" value="DM9_repeat"/>
</dbReference>
<gene>
    <name evidence="4" type="ORF">PHACADRAFT_257901</name>
</gene>
<dbReference type="GO" id="GO:0005975">
    <property type="term" value="P:carbohydrate metabolic process"/>
    <property type="evidence" value="ECO:0007669"/>
    <property type="project" value="InterPro"/>
</dbReference>
<dbReference type="Pfam" id="PF02839">
    <property type="entry name" value="CBM_5_12"/>
    <property type="match status" value="1"/>
</dbReference>
<dbReference type="CDD" id="cd12214">
    <property type="entry name" value="ChiA1_BD"/>
    <property type="match status" value="1"/>
</dbReference>
<keyword evidence="1" id="KW-0378">Hydrolase</keyword>
<dbReference type="GO" id="GO:0030246">
    <property type="term" value="F:carbohydrate binding"/>
    <property type="evidence" value="ECO:0007669"/>
    <property type="project" value="InterPro"/>
</dbReference>
<sequence>MSTWAPGTQYNVGDVVEYEGFKYKIIQPHLSQGDWTPNVTPALWGRLPPDYVGGGGEKQGGGYQPAYDQPQQQSFQDERPPFDQQQSGNNWDEHQHQKVDIPHEEQKKNWWDLDDAAKKKMEIGGGLAIGVAAIGAGMFAYNHHQKSEEQKKAAVWALQRWLREGQDRTENFYRNGPSAPTTWLLVHGKSFPRDLIAGGEEGGQPLYVCRAFHDGSVQVGKAGANLDTGAVVGYGHKEVSVEQYELLVGNPNAVRWVEVHGQLKLDRLGARPVEGGHEADGTPLFIAQAHVENGIHPGKISEKLHKAFIPYGGSEKEVERYRVLCYN</sequence>
<evidence type="ECO:0000259" key="3">
    <source>
        <dbReference type="Pfam" id="PF02839"/>
    </source>
</evidence>
<dbReference type="Proteomes" id="UP000008370">
    <property type="component" value="Unassembled WGS sequence"/>
</dbReference>
<feature type="domain" description="Chitin-binding type-3" evidence="3">
    <location>
        <begin position="3"/>
        <end position="44"/>
    </location>
</feature>
<reference evidence="4 5" key="1">
    <citation type="journal article" date="2012" name="BMC Genomics">
        <title>Comparative genomics of the white-rot fungi, Phanerochaete carnosa and P. chrysosporium, to elucidate the genetic basis of the distinct wood types they colonize.</title>
        <authorList>
            <person name="Suzuki H."/>
            <person name="MacDonald J."/>
            <person name="Syed K."/>
            <person name="Salamov A."/>
            <person name="Hori C."/>
            <person name="Aerts A."/>
            <person name="Henrissat B."/>
            <person name="Wiebenga A."/>
            <person name="vanKuyk P.A."/>
            <person name="Barry K."/>
            <person name="Lindquist E."/>
            <person name="LaButti K."/>
            <person name="Lapidus A."/>
            <person name="Lucas S."/>
            <person name="Coutinho P."/>
            <person name="Gong Y."/>
            <person name="Samejima M."/>
            <person name="Mahadevan R."/>
            <person name="Abou-Zaid M."/>
            <person name="de Vries R.P."/>
            <person name="Igarashi K."/>
            <person name="Yadav J.S."/>
            <person name="Grigoriev I.V."/>
            <person name="Master E.R."/>
        </authorList>
    </citation>
    <scope>NUCLEOTIDE SEQUENCE [LARGE SCALE GENOMIC DNA]</scope>
    <source>
        <strain evidence="4 5">HHB-10118-sp</strain>
    </source>
</reference>
<dbReference type="STRING" id="650164.K5WUR8"/>
<evidence type="ECO:0000256" key="2">
    <source>
        <dbReference type="SAM" id="MobiDB-lite"/>
    </source>
</evidence>
<feature type="region of interest" description="Disordered" evidence="2">
    <location>
        <begin position="50"/>
        <end position="103"/>
    </location>
</feature>
<dbReference type="PANTHER" id="PTHR31649:SF1">
    <property type="entry name" value="FARNESOIC ACID O-METHYL TRANSFERASE DOMAIN-CONTAINING PROTEIN"/>
    <property type="match status" value="1"/>
</dbReference>